<protein>
    <submittedName>
        <fullName evidence="2">Uncharacterized protein</fullName>
    </submittedName>
</protein>
<evidence type="ECO:0000256" key="1">
    <source>
        <dbReference type="SAM" id="MobiDB-lite"/>
    </source>
</evidence>
<dbReference type="Proteomes" id="UP000254343">
    <property type="component" value="Unassembled WGS sequence"/>
</dbReference>
<reference evidence="2 3" key="1">
    <citation type="submission" date="2018-06" db="EMBL/GenBank/DDBJ databases">
        <authorList>
            <consortium name="Pathogen Informatics"/>
            <person name="Doyle S."/>
        </authorList>
    </citation>
    <scope>NUCLEOTIDE SEQUENCE [LARGE SCALE GENOMIC DNA]</scope>
    <source>
        <strain evidence="2 3">NCTC12722</strain>
    </source>
</reference>
<dbReference type="RefSeq" id="WP_002716307.1">
    <property type="nucleotide sequence ID" value="NZ_UFSI01000001.1"/>
</dbReference>
<feature type="compositionally biased region" description="Polar residues" evidence="1">
    <location>
        <begin position="44"/>
        <end position="57"/>
    </location>
</feature>
<organism evidence="2 3">
    <name type="scientific">Afipia felis</name>
    <name type="common">Cat scratch disease bacillus</name>
    <dbReference type="NCBI Taxonomy" id="1035"/>
    <lineage>
        <taxon>Bacteria</taxon>
        <taxon>Pseudomonadati</taxon>
        <taxon>Pseudomonadota</taxon>
        <taxon>Alphaproteobacteria</taxon>
        <taxon>Hyphomicrobiales</taxon>
        <taxon>Nitrobacteraceae</taxon>
        <taxon>Afipia</taxon>
    </lineage>
</organism>
<sequence>MTRMPPVPPAQRSPKGTGSSPKTAQSDARAGHAHFEEQHRQDSIKQNTHNQSRQQDR</sequence>
<feature type="region of interest" description="Disordered" evidence="1">
    <location>
        <begin position="1"/>
        <end position="57"/>
    </location>
</feature>
<feature type="compositionally biased region" description="Basic and acidic residues" evidence="1">
    <location>
        <begin position="29"/>
        <end position="43"/>
    </location>
</feature>
<accession>A0A380W961</accession>
<proteinExistence type="predicted"/>
<feature type="compositionally biased region" description="Polar residues" evidence="1">
    <location>
        <begin position="14"/>
        <end position="26"/>
    </location>
</feature>
<name>A0A380W961_AFIFE</name>
<dbReference type="EMBL" id="UIGB01000001">
    <property type="protein sequence ID" value="SUU85481.1"/>
    <property type="molecule type" value="Genomic_DNA"/>
</dbReference>
<evidence type="ECO:0000313" key="3">
    <source>
        <dbReference type="Proteomes" id="UP000254343"/>
    </source>
</evidence>
<dbReference type="AlphaFoldDB" id="A0A380W961"/>
<gene>
    <name evidence="2" type="ORF">NCTC12722_02694</name>
</gene>
<evidence type="ECO:0000313" key="2">
    <source>
        <dbReference type="EMBL" id="SUU85481.1"/>
    </source>
</evidence>
<feature type="compositionally biased region" description="Pro residues" evidence="1">
    <location>
        <begin position="1"/>
        <end position="11"/>
    </location>
</feature>